<dbReference type="EMBL" id="UOFT01000034">
    <property type="protein sequence ID" value="VAW93716.1"/>
    <property type="molecule type" value="Genomic_DNA"/>
</dbReference>
<sequence>MSNLKIKDKLLVGFVLVFIGLLAYFWFSPSGLKVISDLELTTIKGEKIQLSSLRGQPLLVTFWATSCPGCIKEMPHLIELHNKYAAQGLKVIGISMPYDRPDHVMKMAKQKALPYTIAMDINKQAVKAFGGVSLTPTTFLIAPNGTIVRQKIGEFDMYAVEKHIQQLLALSNKTASTQKLQPANDVKKTN</sequence>
<accession>A0A3B1AM45</accession>
<reference evidence="3" key="1">
    <citation type="submission" date="2018-06" db="EMBL/GenBank/DDBJ databases">
        <authorList>
            <person name="Zhirakovskaya E."/>
        </authorList>
    </citation>
    <scope>NUCLEOTIDE SEQUENCE</scope>
</reference>
<dbReference type="Pfam" id="PF00578">
    <property type="entry name" value="AhpC-TSA"/>
    <property type="match status" value="1"/>
</dbReference>
<dbReference type="GO" id="GO:0016209">
    <property type="term" value="F:antioxidant activity"/>
    <property type="evidence" value="ECO:0007669"/>
    <property type="project" value="InterPro"/>
</dbReference>
<dbReference type="PANTHER" id="PTHR42852:SF13">
    <property type="entry name" value="PROTEIN DIPZ"/>
    <property type="match status" value="1"/>
</dbReference>
<dbReference type="InterPro" id="IPR050553">
    <property type="entry name" value="Thioredoxin_ResA/DsbE_sf"/>
</dbReference>
<proteinExistence type="predicted"/>
<dbReference type="InterPro" id="IPR000866">
    <property type="entry name" value="AhpC/TSA"/>
</dbReference>
<dbReference type="CDD" id="cd02966">
    <property type="entry name" value="TlpA_like_family"/>
    <property type="match status" value="1"/>
</dbReference>
<dbReference type="PROSITE" id="PS51352">
    <property type="entry name" value="THIOREDOXIN_2"/>
    <property type="match status" value="1"/>
</dbReference>
<dbReference type="Gene3D" id="3.40.30.10">
    <property type="entry name" value="Glutaredoxin"/>
    <property type="match status" value="1"/>
</dbReference>
<keyword evidence="1" id="KW-1133">Transmembrane helix</keyword>
<protein>
    <submittedName>
        <fullName evidence="3">Thioredoxin</fullName>
    </submittedName>
</protein>
<dbReference type="GO" id="GO:0016491">
    <property type="term" value="F:oxidoreductase activity"/>
    <property type="evidence" value="ECO:0007669"/>
    <property type="project" value="InterPro"/>
</dbReference>
<keyword evidence="1" id="KW-0472">Membrane</keyword>
<feature type="transmembrane region" description="Helical" evidence="1">
    <location>
        <begin position="10"/>
        <end position="27"/>
    </location>
</feature>
<evidence type="ECO:0000313" key="3">
    <source>
        <dbReference type="EMBL" id="VAW93716.1"/>
    </source>
</evidence>
<dbReference type="SUPFAM" id="SSF52833">
    <property type="entry name" value="Thioredoxin-like"/>
    <property type="match status" value="1"/>
</dbReference>
<dbReference type="PANTHER" id="PTHR42852">
    <property type="entry name" value="THIOL:DISULFIDE INTERCHANGE PROTEIN DSBE"/>
    <property type="match status" value="1"/>
</dbReference>
<organism evidence="3">
    <name type="scientific">hydrothermal vent metagenome</name>
    <dbReference type="NCBI Taxonomy" id="652676"/>
    <lineage>
        <taxon>unclassified sequences</taxon>
        <taxon>metagenomes</taxon>
        <taxon>ecological metagenomes</taxon>
    </lineage>
</organism>
<dbReference type="InterPro" id="IPR036249">
    <property type="entry name" value="Thioredoxin-like_sf"/>
</dbReference>
<name>A0A3B1AM45_9ZZZZ</name>
<dbReference type="AlphaFoldDB" id="A0A3B1AM45"/>
<keyword evidence="1" id="KW-0812">Transmembrane</keyword>
<feature type="domain" description="Thioredoxin" evidence="2">
    <location>
        <begin position="29"/>
        <end position="169"/>
    </location>
</feature>
<evidence type="ECO:0000259" key="2">
    <source>
        <dbReference type="PROSITE" id="PS51352"/>
    </source>
</evidence>
<evidence type="ECO:0000256" key="1">
    <source>
        <dbReference type="SAM" id="Phobius"/>
    </source>
</evidence>
<dbReference type="InterPro" id="IPR013766">
    <property type="entry name" value="Thioredoxin_domain"/>
</dbReference>
<gene>
    <name evidence="3" type="ORF">MNBD_GAMMA23-688</name>
</gene>